<reference evidence="2 3" key="1">
    <citation type="submission" date="2018-03" db="EMBL/GenBank/DDBJ databases">
        <authorList>
            <person name="Guldener U."/>
        </authorList>
    </citation>
    <scope>NUCLEOTIDE SEQUENCE [LARGE SCALE GENOMIC DNA]</scope>
    <source>
        <strain evidence="2 3">NBRC100155</strain>
    </source>
</reference>
<sequence>MDCLCGPCSSSCTWICRAVSPCALTQRAEERRCELIDPIESAQEKYNRSKADPNTVGQVAPEHDQLLCLSWFACRRRQADGDPRSGLVFLLYGPGRAPVAQDVIASERGEDLRTSGPADRSTDQRAEGFLLNYATS</sequence>
<organism evidence="2 3">
    <name type="scientific">Ustilago trichophora</name>
    <dbReference type="NCBI Taxonomy" id="86804"/>
    <lineage>
        <taxon>Eukaryota</taxon>
        <taxon>Fungi</taxon>
        <taxon>Dikarya</taxon>
        <taxon>Basidiomycota</taxon>
        <taxon>Ustilaginomycotina</taxon>
        <taxon>Ustilaginomycetes</taxon>
        <taxon>Ustilaginales</taxon>
        <taxon>Ustilaginaceae</taxon>
        <taxon>Ustilago</taxon>
    </lineage>
</organism>
<feature type="region of interest" description="Disordered" evidence="1">
    <location>
        <begin position="106"/>
        <end position="127"/>
    </location>
</feature>
<keyword evidence="3" id="KW-1185">Reference proteome</keyword>
<name>A0A5C3E0S9_9BASI</name>
<dbReference type="AlphaFoldDB" id="A0A5C3E0S9"/>
<evidence type="ECO:0000313" key="2">
    <source>
        <dbReference type="EMBL" id="SPO23157.1"/>
    </source>
</evidence>
<dbReference type="EMBL" id="OOIN01000005">
    <property type="protein sequence ID" value="SPO23157.1"/>
    <property type="molecule type" value="Genomic_DNA"/>
</dbReference>
<evidence type="ECO:0000256" key="1">
    <source>
        <dbReference type="SAM" id="MobiDB-lite"/>
    </source>
</evidence>
<gene>
    <name evidence="2" type="ORF">UTRI_01835</name>
</gene>
<dbReference type="Proteomes" id="UP000324022">
    <property type="component" value="Unassembled WGS sequence"/>
</dbReference>
<proteinExistence type="predicted"/>
<evidence type="ECO:0000313" key="3">
    <source>
        <dbReference type="Proteomes" id="UP000324022"/>
    </source>
</evidence>
<accession>A0A5C3E0S9</accession>
<protein>
    <submittedName>
        <fullName evidence="2">Uncharacterized protein</fullName>
    </submittedName>
</protein>